<dbReference type="STRING" id="266892.SAMN04488054_12342"/>
<keyword evidence="1" id="KW-0812">Transmembrane</keyword>
<dbReference type="PROSITE" id="PS51257">
    <property type="entry name" value="PROKAR_LIPOPROTEIN"/>
    <property type="match status" value="1"/>
</dbReference>
<evidence type="ECO:0000313" key="4">
    <source>
        <dbReference type="Proteomes" id="UP000199668"/>
    </source>
</evidence>
<keyword evidence="1" id="KW-1133">Transmembrane helix</keyword>
<evidence type="ECO:0008006" key="5">
    <source>
        <dbReference type="Google" id="ProtNLM"/>
    </source>
</evidence>
<sequence length="223" mass="24728">MNKSYLFLLLLGGVMLLSACAEHNMELEIHNDDSGEFTMDVEVDLSDVPFGKSQIRQQLVNGQEELQKEGFQTTLEDEEDRLYMEASRSFDSLTEADTNELLNEGTDSILLEEVSETKRVLDVPFEGEGDEMAGSMIESTLTVNFPTTPEEHNAHKADGSELTWYIDLAEGTDVYAEYEVQQGSTVGIIVVTGLVVILAGVAAYFVFRRKRNVTKTPDSPSGE</sequence>
<proteinExistence type="predicted"/>
<keyword evidence="2" id="KW-0732">Signal</keyword>
<dbReference type="Proteomes" id="UP000199668">
    <property type="component" value="Unassembled WGS sequence"/>
</dbReference>
<feature type="chain" id="PRO_5011722319" description="LPXTG-motif cell wall anchor domain-containing protein" evidence="2">
    <location>
        <begin position="22"/>
        <end position="223"/>
    </location>
</feature>
<dbReference type="EMBL" id="FOTY01000023">
    <property type="protein sequence ID" value="SFM23429.1"/>
    <property type="molecule type" value="Genomic_DNA"/>
</dbReference>
<evidence type="ECO:0000256" key="1">
    <source>
        <dbReference type="SAM" id="Phobius"/>
    </source>
</evidence>
<feature type="signal peptide" evidence="2">
    <location>
        <begin position="1"/>
        <end position="21"/>
    </location>
</feature>
<accession>A0A1I4P6T3</accession>
<dbReference type="RefSeq" id="WP_090927721.1">
    <property type="nucleotide sequence ID" value="NZ_FOTY01000023.1"/>
</dbReference>
<organism evidence="3 4">
    <name type="scientific">Salibacterium qingdaonense</name>
    <dbReference type="NCBI Taxonomy" id="266892"/>
    <lineage>
        <taxon>Bacteria</taxon>
        <taxon>Bacillati</taxon>
        <taxon>Bacillota</taxon>
        <taxon>Bacilli</taxon>
        <taxon>Bacillales</taxon>
        <taxon>Bacillaceae</taxon>
    </lineage>
</organism>
<keyword evidence="1" id="KW-0472">Membrane</keyword>
<evidence type="ECO:0000256" key="2">
    <source>
        <dbReference type="SAM" id="SignalP"/>
    </source>
</evidence>
<dbReference type="AlphaFoldDB" id="A0A1I4P6T3"/>
<keyword evidence="4" id="KW-1185">Reference proteome</keyword>
<protein>
    <recommendedName>
        <fullName evidence="5">LPXTG-motif cell wall anchor domain-containing protein</fullName>
    </recommendedName>
</protein>
<evidence type="ECO:0000313" key="3">
    <source>
        <dbReference type="EMBL" id="SFM23429.1"/>
    </source>
</evidence>
<name>A0A1I4P6T3_9BACI</name>
<gene>
    <name evidence="3" type="ORF">SAMN04488054_12342</name>
</gene>
<reference evidence="3 4" key="1">
    <citation type="submission" date="2016-10" db="EMBL/GenBank/DDBJ databases">
        <authorList>
            <person name="de Groot N.N."/>
        </authorList>
    </citation>
    <scope>NUCLEOTIDE SEQUENCE [LARGE SCALE GENOMIC DNA]</scope>
    <source>
        <strain evidence="3 4">CGMCC 1.6134</strain>
    </source>
</reference>
<dbReference type="OrthoDB" id="2971692at2"/>
<feature type="transmembrane region" description="Helical" evidence="1">
    <location>
        <begin position="186"/>
        <end position="207"/>
    </location>
</feature>